<dbReference type="Proteomes" id="UP000712281">
    <property type="component" value="Unassembled WGS sequence"/>
</dbReference>
<organism evidence="1 2">
    <name type="scientific">Brassica cretica</name>
    <name type="common">Mustard</name>
    <dbReference type="NCBI Taxonomy" id="69181"/>
    <lineage>
        <taxon>Eukaryota</taxon>
        <taxon>Viridiplantae</taxon>
        <taxon>Streptophyta</taxon>
        <taxon>Embryophyta</taxon>
        <taxon>Tracheophyta</taxon>
        <taxon>Spermatophyta</taxon>
        <taxon>Magnoliopsida</taxon>
        <taxon>eudicotyledons</taxon>
        <taxon>Gunneridae</taxon>
        <taxon>Pentapetalae</taxon>
        <taxon>rosids</taxon>
        <taxon>malvids</taxon>
        <taxon>Brassicales</taxon>
        <taxon>Brassicaceae</taxon>
        <taxon>Brassiceae</taxon>
        <taxon>Brassica</taxon>
    </lineage>
</organism>
<accession>A0A8S9IFG0</accession>
<gene>
    <name evidence="1" type="ORF">F2Q68_00025402</name>
</gene>
<evidence type="ECO:0000313" key="2">
    <source>
        <dbReference type="Proteomes" id="UP000712281"/>
    </source>
</evidence>
<reference evidence="1" key="1">
    <citation type="submission" date="2019-12" db="EMBL/GenBank/DDBJ databases">
        <title>Genome sequencing and annotation of Brassica cretica.</title>
        <authorList>
            <person name="Studholme D.J."/>
            <person name="Sarris P.F."/>
        </authorList>
    </citation>
    <scope>NUCLEOTIDE SEQUENCE</scope>
    <source>
        <strain evidence="1">PFS-001/15</strain>
        <tissue evidence="1">Leaf</tissue>
    </source>
</reference>
<name>A0A8S9IFG0_BRACR</name>
<sequence>MGLLRFIRQSINALDEPTSTKITYEKAHDSRDDVVLKEELEEPCDDSEEAAAHWKDYAIWCLILLIGGSEEITFQEECS</sequence>
<dbReference type="EMBL" id="QGKW02001911">
    <property type="protein sequence ID" value="KAF2568066.1"/>
    <property type="molecule type" value="Genomic_DNA"/>
</dbReference>
<dbReference type="AlphaFoldDB" id="A0A8S9IFG0"/>
<protein>
    <submittedName>
        <fullName evidence="1">Uncharacterized protein</fullName>
    </submittedName>
</protein>
<evidence type="ECO:0000313" key="1">
    <source>
        <dbReference type="EMBL" id="KAF2568066.1"/>
    </source>
</evidence>
<proteinExistence type="predicted"/>
<comment type="caution">
    <text evidence="1">The sequence shown here is derived from an EMBL/GenBank/DDBJ whole genome shotgun (WGS) entry which is preliminary data.</text>
</comment>